<evidence type="ECO:0000313" key="2">
    <source>
        <dbReference type="EMBL" id="EER37227.1"/>
    </source>
</evidence>
<reference evidence="3" key="1">
    <citation type="submission" date="2009-05" db="EMBL/GenBank/DDBJ databases">
        <title>The genome sequence of Ajellomyces capsulatus strain H143.</title>
        <authorList>
            <person name="Champion M."/>
            <person name="Cuomo C.A."/>
            <person name="Ma L.-J."/>
            <person name="Henn M.R."/>
            <person name="Sil A."/>
            <person name="Goldman B."/>
            <person name="Young S.K."/>
            <person name="Kodira C.D."/>
            <person name="Zeng Q."/>
            <person name="Koehrsen M."/>
            <person name="Alvarado L."/>
            <person name="Berlin A.M."/>
            <person name="Borenstein D."/>
            <person name="Chen Z."/>
            <person name="Engels R."/>
            <person name="Freedman E."/>
            <person name="Gellesch M."/>
            <person name="Goldberg J."/>
            <person name="Griggs A."/>
            <person name="Gujja S."/>
            <person name="Heiman D.I."/>
            <person name="Hepburn T.A."/>
            <person name="Howarth C."/>
            <person name="Jen D."/>
            <person name="Larson L."/>
            <person name="Lewis B."/>
            <person name="Mehta T."/>
            <person name="Park D."/>
            <person name="Pearson M."/>
            <person name="Roberts A."/>
            <person name="Saif S."/>
            <person name="Shea T.D."/>
            <person name="Shenoy N."/>
            <person name="Sisk P."/>
            <person name="Stolte C."/>
            <person name="Sykes S."/>
            <person name="Walk T."/>
            <person name="White J."/>
            <person name="Yandava C."/>
            <person name="Klein B."/>
            <person name="McEwen J.G."/>
            <person name="Puccia R."/>
            <person name="Goldman G.H."/>
            <person name="Felipe M.S."/>
            <person name="Nino-Vega G."/>
            <person name="San-Blas G."/>
            <person name="Taylor J.W."/>
            <person name="Mendoza L."/>
            <person name="Galagan J.E."/>
            <person name="Nusbaum C."/>
            <person name="Birren B.W."/>
        </authorList>
    </citation>
    <scope>NUCLEOTIDE SEQUENCE [LARGE SCALE GENOMIC DNA]</scope>
    <source>
        <strain evidence="3">H143</strain>
    </source>
</reference>
<dbReference type="EMBL" id="GG692436">
    <property type="protein sequence ID" value="EER37227.1"/>
    <property type="molecule type" value="Genomic_DNA"/>
</dbReference>
<organism evidence="2 3">
    <name type="scientific">Ajellomyces capsulatus (strain H143)</name>
    <name type="common">Darling's disease fungus</name>
    <name type="synonym">Histoplasma capsulatum</name>
    <dbReference type="NCBI Taxonomy" id="544712"/>
    <lineage>
        <taxon>Eukaryota</taxon>
        <taxon>Fungi</taxon>
        <taxon>Dikarya</taxon>
        <taxon>Ascomycota</taxon>
        <taxon>Pezizomycotina</taxon>
        <taxon>Eurotiomycetes</taxon>
        <taxon>Eurotiomycetidae</taxon>
        <taxon>Onygenales</taxon>
        <taxon>Ajellomycetaceae</taxon>
        <taxon>Histoplasma</taxon>
    </lineage>
</organism>
<dbReference type="AlphaFoldDB" id="C6HRU3"/>
<gene>
    <name evidence="2" type="ORF">HCDG_08678</name>
</gene>
<name>C6HRU3_AJECH</name>
<evidence type="ECO:0000256" key="1">
    <source>
        <dbReference type="SAM" id="MobiDB-lite"/>
    </source>
</evidence>
<dbReference type="Proteomes" id="UP000002624">
    <property type="component" value="Unassembled WGS sequence"/>
</dbReference>
<dbReference type="VEuPathDB" id="FungiDB:HCDG_08678"/>
<evidence type="ECO:0000313" key="3">
    <source>
        <dbReference type="Proteomes" id="UP000002624"/>
    </source>
</evidence>
<dbReference type="HOGENOM" id="CLU_2359217_0_0_1"/>
<accession>C6HRU3</accession>
<sequence>MPTMPTRPQAPNGPSIPSHQQDYFQIRTEPGDKRSENACNTYHECFSGWRPPSPANCIMDVGPQRDEGLGASETSRGLPSPVCGCYFGLELLDFKP</sequence>
<protein>
    <submittedName>
        <fullName evidence="2">Uncharacterized protein</fullName>
    </submittedName>
</protein>
<proteinExistence type="predicted"/>
<feature type="region of interest" description="Disordered" evidence="1">
    <location>
        <begin position="1"/>
        <end position="20"/>
    </location>
</feature>